<keyword evidence="4" id="KW-1185">Reference proteome</keyword>
<dbReference type="EMBL" id="JABANO010008232">
    <property type="protein sequence ID" value="KAF4748873.1"/>
    <property type="molecule type" value="Genomic_DNA"/>
</dbReference>
<feature type="coiled-coil region" evidence="1">
    <location>
        <begin position="143"/>
        <end position="170"/>
    </location>
</feature>
<keyword evidence="1" id="KW-0175">Coiled coil</keyword>
<evidence type="ECO:0000259" key="2">
    <source>
        <dbReference type="PROSITE" id="PS51688"/>
    </source>
</evidence>
<organism evidence="3 4">
    <name type="scientific">Perkinsus olseni</name>
    <name type="common">Perkinsus atlanticus</name>
    <dbReference type="NCBI Taxonomy" id="32597"/>
    <lineage>
        <taxon>Eukaryota</taxon>
        <taxon>Sar</taxon>
        <taxon>Alveolata</taxon>
        <taxon>Perkinsozoa</taxon>
        <taxon>Perkinsea</taxon>
        <taxon>Perkinsida</taxon>
        <taxon>Perkinsidae</taxon>
        <taxon>Perkinsus</taxon>
    </lineage>
</organism>
<comment type="caution">
    <text evidence="3">The sequence shown here is derived from an EMBL/GenBank/DDBJ whole genome shotgun (WGS) entry which is preliminary data.</text>
</comment>
<dbReference type="Gene3D" id="1.10.10.10">
    <property type="entry name" value="Winged helix-like DNA-binding domain superfamily/Winged helix DNA-binding domain"/>
    <property type="match status" value="1"/>
</dbReference>
<evidence type="ECO:0000313" key="3">
    <source>
        <dbReference type="EMBL" id="KAF4748873.1"/>
    </source>
</evidence>
<sequence>MEGSLSALSFTRLGDTLSTIGAANIGTWQVDVALTTSDRRLKERIIPLKRSLASTTAAAGQVEDEKQIGEWLLRELRPVAFDLKDDKDHRTRFGFIAQDLEHILPEVVHTHSSEPESSEDDLSAGQLKSVLYQDLIAVLTVALQEQQATIQSLTVNLTALTDEVRDLRTQLDERIRVLEEHAGLTAR</sequence>
<protein>
    <recommendedName>
        <fullName evidence="2">Peptidase S74 domain-containing protein</fullName>
    </recommendedName>
</protein>
<accession>A0A7J6TUE3</accession>
<evidence type="ECO:0000256" key="1">
    <source>
        <dbReference type="SAM" id="Coils"/>
    </source>
</evidence>
<feature type="domain" description="Peptidase S74" evidence="2">
    <location>
        <begin position="37"/>
        <end position="157"/>
    </location>
</feature>
<dbReference type="PROSITE" id="PS51688">
    <property type="entry name" value="ICA"/>
    <property type="match status" value="1"/>
</dbReference>
<dbReference type="Proteomes" id="UP000553632">
    <property type="component" value="Unassembled WGS sequence"/>
</dbReference>
<dbReference type="InterPro" id="IPR036388">
    <property type="entry name" value="WH-like_DNA-bd_sf"/>
</dbReference>
<dbReference type="Pfam" id="PF13884">
    <property type="entry name" value="Peptidase_S74"/>
    <property type="match status" value="1"/>
</dbReference>
<dbReference type="AlphaFoldDB" id="A0A7J6TUE3"/>
<name>A0A7J6TUE3_PEROL</name>
<reference evidence="3 4" key="1">
    <citation type="submission" date="2020-04" db="EMBL/GenBank/DDBJ databases">
        <title>Perkinsus olseni comparative genomics.</title>
        <authorList>
            <person name="Bogema D.R."/>
        </authorList>
    </citation>
    <scope>NUCLEOTIDE SEQUENCE [LARGE SCALE GENOMIC DNA]</scope>
    <source>
        <strain evidence="3 4">ATCC PRA-207</strain>
    </source>
</reference>
<evidence type="ECO:0000313" key="4">
    <source>
        <dbReference type="Proteomes" id="UP000553632"/>
    </source>
</evidence>
<gene>
    <name evidence="3" type="ORF">FOZ63_000019</name>
</gene>
<dbReference type="InterPro" id="IPR030392">
    <property type="entry name" value="S74_ICA"/>
</dbReference>
<proteinExistence type="predicted"/>